<reference evidence="2 3" key="1">
    <citation type="submission" date="2020-02" db="EMBL/GenBank/DDBJ databases">
        <title>Aliifodinibius halophilus 2W32, complete genome.</title>
        <authorList>
            <person name="Li Y."/>
            <person name="Wu S."/>
        </authorList>
    </citation>
    <scope>NUCLEOTIDE SEQUENCE [LARGE SCALE GENOMIC DNA]</scope>
    <source>
        <strain evidence="2 3">2W32</strain>
    </source>
</reference>
<keyword evidence="1" id="KW-0812">Transmembrane</keyword>
<proteinExistence type="predicted"/>
<feature type="transmembrane region" description="Helical" evidence="1">
    <location>
        <begin position="35"/>
        <end position="61"/>
    </location>
</feature>
<dbReference type="GO" id="GO:0055085">
    <property type="term" value="P:transmembrane transport"/>
    <property type="evidence" value="ECO:0007669"/>
    <property type="project" value="InterPro"/>
</dbReference>
<dbReference type="PANTHER" id="PTHR11814">
    <property type="entry name" value="SULFATE TRANSPORTER"/>
    <property type="match status" value="1"/>
</dbReference>
<protein>
    <submittedName>
        <fullName evidence="2">Uncharacterized protein</fullName>
    </submittedName>
</protein>
<keyword evidence="1" id="KW-1133">Transmembrane helix</keyword>
<accession>A0A6M1TEX4</accession>
<dbReference type="EMBL" id="JAALLS010000002">
    <property type="protein sequence ID" value="NGP87160.1"/>
    <property type="molecule type" value="Genomic_DNA"/>
</dbReference>
<dbReference type="InterPro" id="IPR001902">
    <property type="entry name" value="SLC26A/SulP_fam"/>
</dbReference>
<comment type="caution">
    <text evidence="2">The sequence shown here is derived from an EMBL/GenBank/DDBJ whole genome shotgun (WGS) entry which is preliminary data.</text>
</comment>
<sequence>MANMVGSVFNVYPVADSFFITAVNEQNQAQTSISLLFSASLGLGILEGIGIGVIISFCIVIHHSSYPNIVILGRLPDTDHYRDLERHPEGLTQTNMIIVRIDASLYFPIFLIGNKSSKNWKLKTVRIWTM</sequence>
<dbReference type="RefSeq" id="WP_165265660.1">
    <property type="nucleotide sequence ID" value="NZ_JAALLS010000002.1"/>
</dbReference>
<dbReference type="Proteomes" id="UP000479132">
    <property type="component" value="Unassembled WGS sequence"/>
</dbReference>
<evidence type="ECO:0000313" key="2">
    <source>
        <dbReference type="EMBL" id="NGP87160.1"/>
    </source>
</evidence>
<organism evidence="2 3">
    <name type="scientific">Fodinibius halophilus</name>
    <dbReference type="NCBI Taxonomy" id="1736908"/>
    <lineage>
        <taxon>Bacteria</taxon>
        <taxon>Pseudomonadati</taxon>
        <taxon>Balneolota</taxon>
        <taxon>Balneolia</taxon>
        <taxon>Balneolales</taxon>
        <taxon>Balneolaceae</taxon>
        <taxon>Fodinibius</taxon>
    </lineage>
</organism>
<dbReference type="Gene3D" id="3.30.750.24">
    <property type="entry name" value="STAS domain"/>
    <property type="match status" value="1"/>
</dbReference>
<evidence type="ECO:0000313" key="3">
    <source>
        <dbReference type="Proteomes" id="UP000479132"/>
    </source>
</evidence>
<evidence type="ECO:0000256" key="1">
    <source>
        <dbReference type="SAM" id="Phobius"/>
    </source>
</evidence>
<name>A0A6M1TEX4_9BACT</name>
<keyword evidence="3" id="KW-1185">Reference proteome</keyword>
<gene>
    <name evidence="2" type="ORF">G3569_02235</name>
</gene>
<keyword evidence="1" id="KW-0472">Membrane</keyword>
<dbReference type="AlphaFoldDB" id="A0A6M1TEX4"/>
<dbReference type="GO" id="GO:0016020">
    <property type="term" value="C:membrane"/>
    <property type="evidence" value="ECO:0007669"/>
    <property type="project" value="InterPro"/>
</dbReference>
<dbReference type="InterPro" id="IPR036513">
    <property type="entry name" value="STAS_dom_sf"/>
</dbReference>